<dbReference type="Proteomes" id="UP000607645">
    <property type="component" value="Unassembled WGS sequence"/>
</dbReference>
<comment type="caution">
    <text evidence="1">The sequence shown here is derived from an EMBL/GenBank/DDBJ whole genome shotgun (WGS) entry which is preliminary data.</text>
</comment>
<accession>A0A8J6JP26</accession>
<proteinExistence type="predicted"/>
<gene>
    <name evidence="1" type="ORF">H8S62_11710</name>
</gene>
<name>A0A8J6JP26_9FIRM</name>
<dbReference type="EMBL" id="JACOPQ010000008">
    <property type="protein sequence ID" value="MBC5737670.1"/>
    <property type="molecule type" value="Genomic_DNA"/>
</dbReference>
<reference evidence="1" key="1">
    <citation type="submission" date="2020-08" db="EMBL/GenBank/DDBJ databases">
        <title>Genome public.</title>
        <authorList>
            <person name="Liu C."/>
            <person name="Sun Q."/>
        </authorList>
    </citation>
    <scope>NUCLEOTIDE SEQUENCE</scope>
    <source>
        <strain evidence="1">NSJ-52</strain>
    </source>
</reference>
<dbReference type="Pfam" id="PF19524">
    <property type="entry name" value="DUF6054"/>
    <property type="match status" value="1"/>
</dbReference>
<evidence type="ECO:0000313" key="1">
    <source>
        <dbReference type="EMBL" id="MBC5737670.1"/>
    </source>
</evidence>
<dbReference type="InterPro" id="IPR046117">
    <property type="entry name" value="DUF6054"/>
</dbReference>
<organism evidence="1 2">
    <name type="scientific">Lawsonibacter faecis</name>
    <dbReference type="NCBI Taxonomy" id="2763052"/>
    <lineage>
        <taxon>Bacteria</taxon>
        <taxon>Bacillati</taxon>
        <taxon>Bacillota</taxon>
        <taxon>Clostridia</taxon>
        <taxon>Eubacteriales</taxon>
        <taxon>Oscillospiraceae</taxon>
        <taxon>Lawsonibacter</taxon>
    </lineage>
</organism>
<dbReference type="AlphaFoldDB" id="A0A8J6JP26"/>
<sequence>MESNTSYITLPIGEAARIISSTVVRESRSGTMADCHELRADGRLRGIVMVFEKYYLRSSSRLSMTVTLDDLEGATRVHWTVTGGSGVFGNNGESKVAAEKFSAVVRELLFSYLA</sequence>
<evidence type="ECO:0000313" key="2">
    <source>
        <dbReference type="Proteomes" id="UP000607645"/>
    </source>
</evidence>
<keyword evidence="2" id="KW-1185">Reference proteome</keyword>
<protein>
    <submittedName>
        <fullName evidence="1">Uncharacterized protein</fullName>
    </submittedName>
</protein>
<dbReference type="RefSeq" id="WP_155150856.1">
    <property type="nucleotide sequence ID" value="NZ_JACOPQ010000008.1"/>
</dbReference>